<dbReference type="SUPFAM" id="SSF54637">
    <property type="entry name" value="Thioesterase/thiol ester dehydrase-isomerase"/>
    <property type="match status" value="1"/>
</dbReference>
<dbReference type="InterPro" id="IPR050563">
    <property type="entry name" value="4-hydroxybenzoyl-CoA_TE"/>
</dbReference>
<evidence type="ECO:0000313" key="3">
    <source>
        <dbReference type="EMBL" id="MBH9577444.1"/>
    </source>
</evidence>
<protein>
    <submittedName>
        <fullName evidence="3">Acyl-CoA thioesterase</fullName>
    </submittedName>
</protein>
<keyword evidence="4" id="KW-1185">Reference proteome</keyword>
<dbReference type="PANTHER" id="PTHR31793">
    <property type="entry name" value="4-HYDROXYBENZOYL-COA THIOESTERASE FAMILY MEMBER"/>
    <property type="match status" value="1"/>
</dbReference>
<comment type="similarity">
    <text evidence="1">Belongs to the 4-hydroxybenzoyl-CoA thioesterase family.</text>
</comment>
<dbReference type="Proteomes" id="UP000613266">
    <property type="component" value="Unassembled WGS sequence"/>
</dbReference>
<dbReference type="GO" id="GO:0047617">
    <property type="term" value="F:fatty acyl-CoA hydrolase activity"/>
    <property type="evidence" value="ECO:0007669"/>
    <property type="project" value="TreeGrafter"/>
</dbReference>
<sequence length="146" mass="16995">MPGREDPRLVHETELSPAFHDLDPMHIVWHGRYVQYLEIARSALMQRFDYDYPQMKASGYAWPIVDLHLKYVRPAEYGMKLIVRAAITEYENRLKVDYRIRDAASGKVLTKGHTIQVAVRWETGELQFVCPPVLWERLGVKPEDAA</sequence>
<dbReference type="Gene3D" id="3.10.129.10">
    <property type="entry name" value="Hotdog Thioesterase"/>
    <property type="match status" value="1"/>
</dbReference>
<proteinExistence type="inferred from homology"/>
<organism evidence="3 4">
    <name type="scientific">Inhella proteolytica</name>
    <dbReference type="NCBI Taxonomy" id="2795029"/>
    <lineage>
        <taxon>Bacteria</taxon>
        <taxon>Pseudomonadati</taxon>
        <taxon>Pseudomonadota</taxon>
        <taxon>Betaproteobacteria</taxon>
        <taxon>Burkholderiales</taxon>
        <taxon>Sphaerotilaceae</taxon>
        <taxon>Inhella</taxon>
    </lineage>
</organism>
<evidence type="ECO:0000256" key="1">
    <source>
        <dbReference type="ARBA" id="ARBA00005953"/>
    </source>
</evidence>
<comment type="caution">
    <text evidence="3">The sequence shown here is derived from an EMBL/GenBank/DDBJ whole genome shotgun (WGS) entry which is preliminary data.</text>
</comment>
<dbReference type="Pfam" id="PF13279">
    <property type="entry name" value="4HBT_2"/>
    <property type="match status" value="1"/>
</dbReference>
<dbReference type="RefSeq" id="WP_198111210.1">
    <property type="nucleotide sequence ID" value="NZ_JAEDAK010000006.1"/>
</dbReference>
<evidence type="ECO:0000313" key="4">
    <source>
        <dbReference type="Proteomes" id="UP000613266"/>
    </source>
</evidence>
<name>A0A931NHV0_9BURK</name>
<dbReference type="CDD" id="cd00586">
    <property type="entry name" value="4HBT"/>
    <property type="match status" value="1"/>
</dbReference>
<gene>
    <name evidence="3" type="ORF">I7X39_11080</name>
</gene>
<reference evidence="3" key="1">
    <citation type="submission" date="2020-12" db="EMBL/GenBank/DDBJ databases">
        <title>The genome sequence of Inhella sp. 1Y17.</title>
        <authorList>
            <person name="Liu Y."/>
        </authorList>
    </citation>
    <scope>NUCLEOTIDE SEQUENCE</scope>
    <source>
        <strain evidence="3">1Y17</strain>
    </source>
</reference>
<evidence type="ECO:0000256" key="2">
    <source>
        <dbReference type="ARBA" id="ARBA00022801"/>
    </source>
</evidence>
<dbReference type="EMBL" id="JAEDAK010000006">
    <property type="protein sequence ID" value="MBH9577444.1"/>
    <property type="molecule type" value="Genomic_DNA"/>
</dbReference>
<accession>A0A931NHV0</accession>
<keyword evidence="2" id="KW-0378">Hydrolase</keyword>
<dbReference type="AlphaFoldDB" id="A0A931NHV0"/>
<dbReference type="PANTHER" id="PTHR31793:SF27">
    <property type="entry name" value="NOVEL THIOESTERASE SUPERFAMILY DOMAIN AND SAPOSIN A-TYPE DOMAIN CONTAINING PROTEIN (0610012H03RIK)"/>
    <property type="match status" value="1"/>
</dbReference>
<dbReference type="InterPro" id="IPR029069">
    <property type="entry name" value="HotDog_dom_sf"/>
</dbReference>